<reference evidence="1 2" key="1">
    <citation type="submission" date="2018-08" db="EMBL/GenBank/DDBJ databases">
        <title>Analysis of the genomic diversity of Mexican Acinetobacter haemolyticus clinical isolates.</title>
        <authorList>
            <person name="Castro-Jaimes S."/>
            <person name="Cevallos M.A."/>
        </authorList>
    </citation>
    <scope>NUCLEOTIDE SEQUENCE [LARGE SCALE GENOMIC DNA]</scope>
    <source>
        <strain evidence="1 2">AN43</strain>
    </source>
</reference>
<dbReference type="PANTHER" id="PTHR34822:SF1">
    <property type="entry name" value="GRPB FAMILY PROTEIN"/>
    <property type="match status" value="1"/>
</dbReference>
<evidence type="ECO:0000313" key="2">
    <source>
        <dbReference type="Proteomes" id="UP000463868"/>
    </source>
</evidence>
<dbReference type="RefSeq" id="WP_004638840.1">
    <property type="nucleotide sequence ID" value="NZ_CP030880.1"/>
</dbReference>
<dbReference type="EMBL" id="CP031976">
    <property type="protein sequence ID" value="QHI13556.1"/>
    <property type="molecule type" value="Genomic_DNA"/>
</dbReference>
<gene>
    <name evidence="1" type="ORF">AhaeAN43_09270</name>
</gene>
<proteinExistence type="predicted"/>
<sequence>MQFFPPDQYQQHCQQLFEKYKNQILNLTPYAIVEHIGSSAIPNAVSKGDLDIYIEIPQKYFLETIDNLKKLNFKEKLDTLRTNELCMLESLDNDVALQIVTSGSVFRFFLIFRDRLKESPDLVEQYNALKRSCTGIPQDRYRELKAEFIQRVLKMNNDIK</sequence>
<organism evidence="1 2">
    <name type="scientific">Acinetobacter haemolyticus</name>
    <dbReference type="NCBI Taxonomy" id="29430"/>
    <lineage>
        <taxon>Bacteria</taxon>
        <taxon>Pseudomonadati</taxon>
        <taxon>Pseudomonadota</taxon>
        <taxon>Gammaproteobacteria</taxon>
        <taxon>Moraxellales</taxon>
        <taxon>Moraxellaceae</taxon>
        <taxon>Acinetobacter</taxon>
    </lineage>
</organism>
<dbReference type="InterPro" id="IPR007344">
    <property type="entry name" value="GrpB/CoaE"/>
</dbReference>
<accession>A0A380US49</accession>
<name>A0A380US49_ACIHA</name>
<protein>
    <submittedName>
        <fullName evidence="1">GrpB family protein</fullName>
    </submittedName>
</protein>
<dbReference type="AlphaFoldDB" id="A0A380US49"/>
<dbReference type="SUPFAM" id="SSF81301">
    <property type="entry name" value="Nucleotidyltransferase"/>
    <property type="match status" value="1"/>
</dbReference>
<dbReference type="PANTHER" id="PTHR34822">
    <property type="entry name" value="GRPB DOMAIN PROTEIN (AFU_ORTHOLOGUE AFUA_1G01530)"/>
    <property type="match status" value="1"/>
</dbReference>
<dbReference type="Gene3D" id="3.30.460.10">
    <property type="entry name" value="Beta Polymerase, domain 2"/>
    <property type="match status" value="1"/>
</dbReference>
<dbReference type="Pfam" id="PF04229">
    <property type="entry name" value="GrpB"/>
    <property type="match status" value="1"/>
</dbReference>
<dbReference type="Proteomes" id="UP000463868">
    <property type="component" value="Chromosome"/>
</dbReference>
<dbReference type="InterPro" id="IPR043519">
    <property type="entry name" value="NT_sf"/>
</dbReference>
<dbReference type="GeneID" id="56329425"/>
<evidence type="ECO:0000313" key="1">
    <source>
        <dbReference type="EMBL" id="QHI13556.1"/>
    </source>
</evidence>